<dbReference type="Proteomes" id="UP000233020">
    <property type="component" value="Unplaced"/>
</dbReference>
<reference evidence="3" key="2">
    <citation type="submission" date="2025-09" db="UniProtKB">
        <authorList>
            <consortium name="Ensembl"/>
        </authorList>
    </citation>
    <scope>IDENTIFICATION</scope>
</reference>
<dbReference type="AlphaFoldDB" id="A0A2K5C3R8"/>
<dbReference type="GeneTree" id="ENSGT00940000154595"/>
<feature type="region of interest" description="Disordered" evidence="1">
    <location>
        <begin position="19"/>
        <end position="64"/>
    </location>
</feature>
<name>A0A2K5C3R8_AOTNA</name>
<feature type="compositionally biased region" description="Basic and acidic residues" evidence="1">
    <location>
        <begin position="38"/>
        <end position="50"/>
    </location>
</feature>
<evidence type="ECO:0000313" key="3">
    <source>
        <dbReference type="Ensembl" id="ENSANAP00000003332.1"/>
    </source>
</evidence>
<evidence type="ECO:0000259" key="2">
    <source>
        <dbReference type="Pfam" id="PF11532"/>
    </source>
</evidence>
<organism evidence="3 4">
    <name type="scientific">Aotus nancymaae</name>
    <name type="common">Ma's night monkey</name>
    <dbReference type="NCBI Taxonomy" id="37293"/>
    <lineage>
        <taxon>Eukaryota</taxon>
        <taxon>Metazoa</taxon>
        <taxon>Chordata</taxon>
        <taxon>Craniata</taxon>
        <taxon>Vertebrata</taxon>
        <taxon>Euteleostomi</taxon>
        <taxon>Mammalia</taxon>
        <taxon>Eutheria</taxon>
        <taxon>Euarchontoglires</taxon>
        <taxon>Primates</taxon>
        <taxon>Haplorrhini</taxon>
        <taxon>Platyrrhini</taxon>
        <taxon>Aotidae</taxon>
        <taxon>Aotus</taxon>
    </lineage>
</organism>
<feature type="domain" description="HnRNP M nuclear localisation signal" evidence="2">
    <location>
        <begin position="41"/>
        <end position="70"/>
    </location>
</feature>
<dbReference type="Ensembl" id="ENSANAT00000020960.1">
    <property type="protein sequence ID" value="ENSANAP00000003332.1"/>
    <property type="gene ID" value="ENSANAG00000019489.1"/>
</dbReference>
<evidence type="ECO:0000256" key="1">
    <source>
        <dbReference type="SAM" id="MobiDB-lite"/>
    </source>
</evidence>
<protein>
    <recommendedName>
        <fullName evidence="2">HnRNP M nuclear localisation signal domain-containing protein</fullName>
    </recommendedName>
</protein>
<dbReference type="InterPro" id="IPR024666">
    <property type="entry name" value="HnRNP_M_PY-NLS"/>
</dbReference>
<proteinExistence type="predicted"/>
<sequence>MAAGVEAVAEVAVTEIKMEEESGAAGVPSSNGAPGPKGEGERPAQNEKRKEKNMKRGGNHFEPYANPTKRYRAFITNIPFDVKWQSLKDLVKEKLCCDSHLAQGVWQGCDLVIVSKKLLRACCLPLQSGECHGTLSESHIKVQRVRAG</sequence>
<accession>A0A2K5C3R8</accession>
<reference evidence="3" key="1">
    <citation type="submission" date="2025-08" db="UniProtKB">
        <authorList>
            <consortium name="Ensembl"/>
        </authorList>
    </citation>
    <scope>IDENTIFICATION</scope>
</reference>
<keyword evidence="4" id="KW-1185">Reference proteome</keyword>
<evidence type="ECO:0000313" key="4">
    <source>
        <dbReference type="Proteomes" id="UP000233020"/>
    </source>
</evidence>
<dbReference type="Pfam" id="PF11532">
    <property type="entry name" value="HnRNP_M_NLS"/>
    <property type="match status" value="1"/>
</dbReference>